<gene>
    <name evidence="1" type="ORF">JG688_00013637</name>
</gene>
<sequence length="156" mass="17781">MRWHPPSSSWMAGCELSDPHQAEFHRCCQHPEDGRLEITRRASQVKQTTRDNVLDASFDDQVRRSGQLENSTTVCWISMTFALEEHFQVGNHMPDGRDRFLFFRGVVAQATYDPATPWNSQPKLSDESSASRSVVLRELQWTAELEIQGGYVAVPT</sequence>
<evidence type="ECO:0000313" key="2">
    <source>
        <dbReference type="Proteomes" id="UP000709295"/>
    </source>
</evidence>
<protein>
    <submittedName>
        <fullName evidence="1">Uncharacterized protein</fullName>
    </submittedName>
</protein>
<organism evidence="1 2">
    <name type="scientific">Phytophthora aleatoria</name>
    <dbReference type="NCBI Taxonomy" id="2496075"/>
    <lineage>
        <taxon>Eukaryota</taxon>
        <taxon>Sar</taxon>
        <taxon>Stramenopiles</taxon>
        <taxon>Oomycota</taxon>
        <taxon>Peronosporomycetes</taxon>
        <taxon>Peronosporales</taxon>
        <taxon>Peronosporaceae</taxon>
        <taxon>Phytophthora</taxon>
    </lineage>
</organism>
<accession>A0A8J5IX03</accession>
<comment type="caution">
    <text evidence="1">The sequence shown here is derived from an EMBL/GenBank/DDBJ whole genome shotgun (WGS) entry which is preliminary data.</text>
</comment>
<keyword evidence="2" id="KW-1185">Reference proteome</keyword>
<evidence type="ECO:0000313" key="1">
    <source>
        <dbReference type="EMBL" id="KAG6951656.1"/>
    </source>
</evidence>
<reference evidence="1" key="1">
    <citation type="submission" date="2021-01" db="EMBL/GenBank/DDBJ databases">
        <title>Phytophthora aleatoria, a newly-described species from Pinus radiata is distinct from Phytophthora cactorum isolates based on comparative genomics.</title>
        <authorList>
            <person name="Mcdougal R."/>
            <person name="Panda P."/>
            <person name="Williams N."/>
            <person name="Studholme D.J."/>
        </authorList>
    </citation>
    <scope>NUCLEOTIDE SEQUENCE</scope>
    <source>
        <strain evidence="1">NZFS 4037</strain>
    </source>
</reference>
<dbReference type="AlphaFoldDB" id="A0A8J5IX03"/>
<dbReference type="EMBL" id="JAENGY010001180">
    <property type="protein sequence ID" value="KAG6951656.1"/>
    <property type="molecule type" value="Genomic_DNA"/>
</dbReference>
<dbReference type="Proteomes" id="UP000709295">
    <property type="component" value="Unassembled WGS sequence"/>
</dbReference>
<name>A0A8J5IX03_9STRA</name>
<proteinExistence type="predicted"/>